<evidence type="ECO:0000313" key="2">
    <source>
        <dbReference type="EMBL" id="TGZ53667.1"/>
    </source>
</evidence>
<feature type="region of interest" description="Disordered" evidence="1">
    <location>
        <begin position="1"/>
        <end position="31"/>
    </location>
</feature>
<dbReference type="Proteomes" id="UP000310200">
    <property type="component" value="Unassembled WGS sequence"/>
</dbReference>
<proteinExistence type="predicted"/>
<gene>
    <name evidence="2" type="ORF">DBV15_04913</name>
</gene>
<evidence type="ECO:0000256" key="1">
    <source>
        <dbReference type="SAM" id="MobiDB-lite"/>
    </source>
</evidence>
<protein>
    <submittedName>
        <fullName evidence="2">Uncharacterized protein</fullName>
    </submittedName>
</protein>
<evidence type="ECO:0000313" key="3">
    <source>
        <dbReference type="Proteomes" id="UP000310200"/>
    </source>
</evidence>
<accession>A0A4S2L008</accession>
<organism evidence="2 3">
    <name type="scientific">Temnothorax longispinosus</name>
    <dbReference type="NCBI Taxonomy" id="300112"/>
    <lineage>
        <taxon>Eukaryota</taxon>
        <taxon>Metazoa</taxon>
        <taxon>Ecdysozoa</taxon>
        <taxon>Arthropoda</taxon>
        <taxon>Hexapoda</taxon>
        <taxon>Insecta</taxon>
        <taxon>Pterygota</taxon>
        <taxon>Neoptera</taxon>
        <taxon>Endopterygota</taxon>
        <taxon>Hymenoptera</taxon>
        <taxon>Apocrita</taxon>
        <taxon>Aculeata</taxon>
        <taxon>Formicoidea</taxon>
        <taxon>Formicidae</taxon>
        <taxon>Myrmicinae</taxon>
        <taxon>Temnothorax</taxon>
    </lineage>
</organism>
<comment type="caution">
    <text evidence="2">The sequence shown here is derived from an EMBL/GenBank/DDBJ whole genome shotgun (WGS) entry which is preliminary data.</text>
</comment>
<dbReference type="AlphaFoldDB" id="A0A4S2L008"/>
<keyword evidence="3" id="KW-1185">Reference proteome</keyword>
<sequence length="90" mass="10162">MEERNGSDKREEIPRSERSISVERTNGNRFGIGMLPMQAAGAGGDWSSFTKWISRMHKAEGKNRETLCSRYRSALPPVRCTIFGMPRTKG</sequence>
<reference evidence="2 3" key="1">
    <citation type="journal article" date="2019" name="Philos. Trans. R. Soc. Lond., B, Biol. Sci.">
        <title>Ant behaviour and brain gene expression of defending hosts depend on the ecological success of the intruding social parasite.</title>
        <authorList>
            <person name="Kaur R."/>
            <person name="Stoldt M."/>
            <person name="Jongepier E."/>
            <person name="Feldmeyer B."/>
            <person name="Menzel F."/>
            <person name="Bornberg-Bauer E."/>
            <person name="Foitzik S."/>
        </authorList>
    </citation>
    <scope>NUCLEOTIDE SEQUENCE [LARGE SCALE GENOMIC DNA]</scope>
    <source>
        <tissue evidence="2">Whole body</tissue>
    </source>
</reference>
<feature type="compositionally biased region" description="Basic and acidic residues" evidence="1">
    <location>
        <begin position="1"/>
        <end position="21"/>
    </location>
</feature>
<dbReference type="EMBL" id="QBLH01000968">
    <property type="protein sequence ID" value="TGZ53667.1"/>
    <property type="molecule type" value="Genomic_DNA"/>
</dbReference>
<name>A0A4S2L008_9HYME</name>